<reference evidence="1" key="1">
    <citation type="journal article" date="2014" name="Genome Biol. Evol.">
        <title>Pangenome evidence for extensive interdomain horizontal transfer affecting lineage core and shell genes in uncultured planktonic thaumarchaeota and euryarchaeota.</title>
        <authorList>
            <person name="Deschamps P."/>
            <person name="Zivanovic Y."/>
            <person name="Moreira D."/>
            <person name="Rodriguez-Valera F."/>
            <person name="Lopez-Garcia P."/>
        </authorList>
    </citation>
    <scope>NUCLEOTIDE SEQUENCE</scope>
</reference>
<protein>
    <submittedName>
        <fullName evidence="1">Uncharacterized protein</fullName>
    </submittedName>
</protein>
<proteinExistence type="predicted"/>
<sequence length="177" mass="19859">MKGFAAPFLGVIFTVLLIGSVQSVSADHLEPSKGIFKDENDVNLIPAKDSKYFTHLQVLVRDAQGQLLSIVESSYGFVIPHEITDHFFDTLKGKREIITIDSIKYEKLQFTGTVNTKSFMPRDSDTTFFGAWRIQHCGEFVGHGNGCIPVFTTNTSHVSITEKDIITNQWTIFKIID</sequence>
<accession>A0A075GSX0</accession>
<name>A0A075GSX0_9ARCH</name>
<dbReference type="AlphaFoldDB" id="A0A075GSX0"/>
<dbReference type="EMBL" id="KF900783">
    <property type="protein sequence ID" value="AIF06859.1"/>
    <property type="molecule type" value="Genomic_DNA"/>
</dbReference>
<organism evidence="1">
    <name type="scientific">uncultured marine thaumarchaeote KM3_196_F10</name>
    <dbReference type="NCBI Taxonomy" id="1456086"/>
    <lineage>
        <taxon>Archaea</taxon>
        <taxon>Nitrososphaerota</taxon>
        <taxon>environmental samples</taxon>
    </lineage>
</organism>
<evidence type="ECO:0000313" key="1">
    <source>
        <dbReference type="EMBL" id="AIF06859.1"/>
    </source>
</evidence>